<name>A0AAV9ZFC8_9AGAR</name>
<evidence type="ECO:0000313" key="1">
    <source>
        <dbReference type="EMBL" id="KAK6980746.1"/>
    </source>
</evidence>
<proteinExistence type="predicted"/>
<keyword evidence="2" id="KW-1185">Reference proteome</keyword>
<protein>
    <submittedName>
        <fullName evidence="1">Uncharacterized protein</fullName>
    </submittedName>
</protein>
<sequence>MSGASEYSNEPSSTRFRSPMQLQHMDVWDKKELIRSIITGTLIGSNNVAKHAHLTLSLSFPLMSVGGDAADGYRPLALTFWQDLSASSERPLILTGTARPDAVRPKWRLCGRTLPEPTSQSIWLYSRNLLITLAKSSITKRRFHSAGTVPDQKKATLLKESSLIQFLFIHHPVLSKFRCNSIDLDAAIKSFFAEKYRVPRSKNVVAVCTRPAGELNNSPLGFLQAESNRFVIPSGLIDVMNSLPRKM</sequence>
<gene>
    <name evidence="1" type="ORF">R3P38DRAFT_2808985</name>
</gene>
<organism evidence="1 2">
    <name type="scientific">Favolaschia claudopus</name>
    <dbReference type="NCBI Taxonomy" id="2862362"/>
    <lineage>
        <taxon>Eukaryota</taxon>
        <taxon>Fungi</taxon>
        <taxon>Dikarya</taxon>
        <taxon>Basidiomycota</taxon>
        <taxon>Agaricomycotina</taxon>
        <taxon>Agaricomycetes</taxon>
        <taxon>Agaricomycetidae</taxon>
        <taxon>Agaricales</taxon>
        <taxon>Marasmiineae</taxon>
        <taxon>Mycenaceae</taxon>
        <taxon>Favolaschia</taxon>
    </lineage>
</organism>
<dbReference type="AlphaFoldDB" id="A0AAV9ZFC8"/>
<evidence type="ECO:0000313" key="2">
    <source>
        <dbReference type="Proteomes" id="UP001362999"/>
    </source>
</evidence>
<dbReference type="EMBL" id="JAWWNJ010000157">
    <property type="protein sequence ID" value="KAK6980746.1"/>
    <property type="molecule type" value="Genomic_DNA"/>
</dbReference>
<reference evidence="1 2" key="1">
    <citation type="journal article" date="2024" name="J Genomics">
        <title>Draft genome sequencing and assembly of Favolaschia claudopus CIRM-BRFM 2984 isolated from oak limbs.</title>
        <authorList>
            <person name="Navarro D."/>
            <person name="Drula E."/>
            <person name="Chaduli D."/>
            <person name="Cazenave R."/>
            <person name="Ahrendt S."/>
            <person name="Wang J."/>
            <person name="Lipzen A."/>
            <person name="Daum C."/>
            <person name="Barry K."/>
            <person name="Grigoriev I.V."/>
            <person name="Favel A."/>
            <person name="Rosso M.N."/>
            <person name="Martin F."/>
        </authorList>
    </citation>
    <scope>NUCLEOTIDE SEQUENCE [LARGE SCALE GENOMIC DNA]</scope>
    <source>
        <strain evidence="1 2">CIRM-BRFM 2984</strain>
    </source>
</reference>
<dbReference type="Proteomes" id="UP001362999">
    <property type="component" value="Unassembled WGS sequence"/>
</dbReference>
<accession>A0AAV9ZFC8</accession>
<comment type="caution">
    <text evidence="1">The sequence shown here is derived from an EMBL/GenBank/DDBJ whole genome shotgun (WGS) entry which is preliminary data.</text>
</comment>